<dbReference type="GeneID" id="64625795"/>
<evidence type="ECO:0008006" key="3">
    <source>
        <dbReference type="Google" id="ProtNLM"/>
    </source>
</evidence>
<organism evidence="1 2">
    <name type="scientific">Suillus subaureus</name>
    <dbReference type="NCBI Taxonomy" id="48587"/>
    <lineage>
        <taxon>Eukaryota</taxon>
        <taxon>Fungi</taxon>
        <taxon>Dikarya</taxon>
        <taxon>Basidiomycota</taxon>
        <taxon>Agaricomycotina</taxon>
        <taxon>Agaricomycetes</taxon>
        <taxon>Agaricomycetidae</taxon>
        <taxon>Boletales</taxon>
        <taxon>Suillineae</taxon>
        <taxon>Suillaceae</taxon>
        <taxon>Suillus</taxon>
    </lineage>
</organism>
<comment type="caution">
    <text evidence="1">The sequence shown here is derived from an EMBL/GenBank/DDBJ whole genome shotgun (WGS) entry which is preliminary data.</text>
</comment>
<reference evidence="1" key="1">
    <citation type="journal article" date="2020" name="New Phytol.">
        <title>Comparative genomics reveals dynamic genome evolution in host specialist ectomycorrhizal fungi.</title>
        <authorList>
            <person name="Lofgren L.A."/>
            <person name="Nguyen N.H."/>
            <person name="Vilgalys R."/>
            <person name="Ruytinx J."/>
            <person name="Liao H.L."/>
            <person name="Branco S."/>
            <person name="Kuo A."/>
            <person name="LaButti K."/>
            <person name="Lipzen A."/>
            <person name="Andreopoulos W."/>
            <person name="Pangilinan J."/>
            <person name="Riley R."/>
            <person name="Hundley H."/>
            <person name="Na H."/>
            <person name="Barry K."/>
            <person name="Grigoriev I.V."/>
            <person name="Stajich J.E."/>
            <person name="Kennedy P.G."/>
        </authorList>
    </citation>
    <scope>NUCLEOTIDE SEQUENCE</scope>
    <source>
        <strain evidence="1">MN1</strain>
    </source>
</reference>
<dbReference type="EMBL" id="JABBWG010000054">
    <property type="protein sequence ID" value="KAG1805297.1"/>
    <property type="molecule type" value="Genomic_DNA"/>
</dbReference>
<evidence type="ECO:0000313" key="2">
    <source>
        <dbReference type="Proteomes" id="UP000807769"/>
    </source>
</evidence>
<dbReference type="Gene3D" id="3.60.10.10">
    <property type="entry name" value="Endonuclease/exonuclease/phosphatase"/>
    <property type="match status" value="1"/>
</dbReference>
<dbReference type="SUPFAM" id="SSF56219">
    <property type="entry name" value="DNase I-like"/>
    <property type="match status" value="1"/>
</dbReference>
<gene>
    <name evidence="1" type="ORF">BJ212DRAFT_1283778</name>
</gene>
<dbReference type="RefSeq" id="XP_041187156.1">
    <property type="nucleotide sequence ID" value="XM_041331778.1"/>
</dbReference>
<dbReference type="InterPro" id="IPR036691">
    <property type="entry name" value="Endo/exonu/phosph_ase_sf"/>
</dbReference>
<accession>A0A9P7DWU0</accession>
<feature type="non-terminal residue" evidence="1">
    <location>
        <position position="1"/>
    </location>
</feature>
<dbReference type="Proteomes" id="UP000807769">
    <property type="component" value="Unassembled WGS sequence"/>
</dbReference>
<protein>
    <recommendedName>
        <fullName evidence="3">Endonuclease/exonuclease/phosphatase domain-containing protein</fullName>
    </recommendedName>
</protein>
<name>A0A9P7DWU0_9AGAM</name>
<keyword evidence="2" id="KW-1185">Reference proteome</keyword>
<sequence>TTSTQIHVWQQNLNASLLAQHSLLNSSIAHNWDIVALQEPHINTLKNTISSPYFHTIYLTTHFSSLNLTSCTVTLVSKAFNTNSWQQIAFPSPDIVMIQFKDPFRRCTLCNVYNDCLLTLT</sequence>
<dbReference type="OrthoDB" id="2840473at2759"/>
<evidence type="ECO:0000313" key="1">
    <source>
        <dbReference type="EMBL" id="KAG1805297.1"/>
    </source>
</evidence>
<dbReference type="AlphaFoldDB" id="A0A9P7DWU0"/>
<proteinExistence type="predicted"/>